<organism evidence="2">
    <name type="scientific">Rhizophora mucronata</name>
    <name type="common">Asiatic mangrove</name>
    <dbReference type="NCBI Taxonomy" id="61149"/>
    <lineage>
        <taxon>Eukaryota</taxon>
        <taxon>Viridiplantae</taxon>
        <taxon>Streptophyta</taxon>
        <taxon>Embryophyta</taxon>
        <taxon>Tracheophyta</taxon>
        <taxon>Spermatophyta</taxon>
        <taxon>Magnoliopsida</taxon>
        <taxon>eudicotyledons</taxon>
        <taxon>Gunneridae</taxon>
        <taxon>Pentapetalae</taxon>
        <taxon>rosids</taxon>
        <taxon>fabids</taxon>
        <taxon>Malpighiales</taxon>
        <taxon>Rhizophoraceae</taxon>
        <taxon>Rhizophora</taxon>
    </lineage>
</organism>
<evidence type="ECO:0000256" key="1">
    <source>
        <dbReference type="SAM" id="Phobius"/>
    </source>
</evidence>
<reference evidence="2" key="1">
    <citation type="submission" date="2018-02" db="EMBL/GenBank/DDBJ databases">
        <title>Rhizophora mucronata_Transcriptome.</title>
        <authorList>
            <person name="Meera S.P."/>
            <person name="Sreeshan A."/>
            <person name="Augustine A."/>
        </authorList>
    </citation>
    <scope>NUCLEOTIDE SEQUENCE</scope>
    <source>
        <tissue evidence="2">Leaf</tissue>
    </source>
</reference>
<dbReference type="AlphaFoldDB" id="A0A2P2N582"/>
<name>A0A2P2N582_RHIMU</name>
<feature type="transmembrane region" description="Helical" evidence="1">
    <location>
        <begin position="6"/>
        <end position="32"/>
    </location>
</feature>
<sequence>MMGYFLYFLGVIFYACNPIVEFFWHLLLFCVIENRNYLLCFV</sequence>
<proteinExistence type="predicted"/>
<accession>A0A2P2N582</accession>
<keyword evidence="1" id="KW-1133">Transmembrane helix</keyword>
<dbReference type="EMBL" id="GGEC01057155">
    <property type="protein sequence ID" value="MBX37639.1"/>
    <property type="molecule type" value="Transcribed_RNA"/>
</dbReference>
<keyword evidence="1" id="KW-0472">Membrane</keyword>
<protein>
    <submittedName>
        <fullName evidence="2">Uncharacterized protein</fullName>
    </submittedName>
</protein>
<keyword evidence="1" id="KW-0812">Transmembrane</keyword>
<evidence type="ECO:0000313" key="2">
    <source>
        <dbReference type="EMBL" id="MBX37639.1"/>
    </source>
</evidence>